<evidence type="ECO:0000313" key="2">
    <source>
        <dbReference type="EMBL" id="CAG8697077.1"/>
    </source>
</evidence>
<evidence type="ECO:0000256" key="1">
    <source>
        <dbReference type="SAM" id="Coils"/>
    </source>
</evidence>
<feature type="non-terminal residue" evidence="2">
    <location>
        <position position="1"/>
    </location>
</feature>
<comment type="caution">
    <text evidence="2">The sequence shown here is derived from an EMBL/GenBank/DDBJ whole genome shotgun (WGS) entry which is preliminary data.</text>
</comment>
<feature type="coiled-coil region" evidence="1">
    <location>
        <begin position="9"/>
        <end position="119"/>
    </location>
</feature>
<keyword evidence="1" id="KW-0175">Coiled coil</keyword>
<dbReference type="Proteomes" id="UP000789405">
    <property type="component" value="Unassembled WGS sequence"/>
</dbReference>
<evidence type="ECO:0000313" key="3">
    <source>
        <dbReference type="Proteomes" id="UP000789405"/>
    </source>
</evidence>
<protein>
    <submittedName>
        <fullName evidence="2">2366_t:CDS:1</fullName>
    </submittedName>
</protein>
<keyword evidence="3" id="KW-1185">Reference proteome</keyword>
<dbReference type="AlphaFoldDB" id="A0A9N9EXP8"/>
<accession>A0A9N9EXP8</accession>
<feature type="coiled-coil region" evidence="1">
    <location>
        <begin position="209"/>
        <end position="240"/>
    </location>
</feature>
<organism evidence="2 3">
    <name type="scientific">Dentiscutata erythropus</name>
    <dbReference type="NCBI Taxonomy" id="1348616"/>
    <lineage>
        <taxon>Eukaryota</taxon>
        <taxon>Fungi</taxon>
        <taxon>Fungi incertae sedis</taxon>
        <taxon>Mucoromycota</taxon>
        <taxon>Glomeromycotina</taxon>
        <taxon>Glomeromycetes</taxon>
        <taxon>Diversisporales</taxon>
        <taxon>Gigasporaceae</taxon>
        <taxon>Dentiscutata</taxon>
    </lineage>
</organism>
<gene>
    <name evidence="2" type="ORF">DERYTH_LOCUS12746</name>
</gene>
<name>A0A9N9EXP8_9GLOM</name>
<sequence length="278" mass="33412">NNKCLAEIAAKSENDIEILTAKVKNMNTRLEALKKEPALDSITELAYMDQISLKMEQFDKLKNYKKLEEKLEELIKENYNLQIELFALKTQSLNNMFNLEKIKKKVKNDLQLNENINETRKSNVNKFTRNFEKDFNKFTKNFENQVNNDQIKKINYQEIVEKRSKHKMKEINNYLKIQENTLKNKFDNNKLMIESSFYIKTPNDLDNIIYNSEKKVKELNDEENSIRDELEKTIKHTEKLRHNKDSDYKSQILKLDTQIEYLKEYLKNNNDYKKLKKF</sequence>
<dbReference type="OrthoDB" id="10559943at2759"/>
<proteinExistence type="predicted"/>
<reference evidence="2" key="1">
    <citation type="submission" date="2021-06" db="EMBL/GenBank/DDBJ databases">
        <authorList>
            <person name="Kallberg Y."/>
            <person name="Tangrot J."/>
            <person name="Rosling A."/>
        </authorList>
    </citation>
    <scope>NUCLEOTIDE SEQUENCE</scope>
    <source>
        <strain evidence="2">MA453B</strain>
    </source>
</reference>
<dbReference type="EMBL" id="CAJVPY010008515">
    <property type="protein sequence ID" value="CAG8697077.1"/>
    <property type="molecule type" value="Genomic_DNA"/>
</dbReference>